<evidence type="ECO:0000256" key="1">
    <source>
        <dbReference type="SAM" id="MobiDB-lite"/>
    </source>
</evidence>
<name>A0A5J4R7Y8_9EUKA</name>
<feature type="compositionally biased region" description="Polar residues" evidence="1">
    <location>
        <begin position="131"/>
        <end position="156"/>
    </location>
</feature>
<evidence type="ECO:0000313" key="2">
    <source>
        <dbReference type="EMBL" id="KAA6329424.1"/>
    </source>
</evidence>
<protein>
    <submittedName>
        <fullName evidence="2">Uncharacterized protein</fullName>
    </submittedName>
</protein>
<comment type="caution">
    <text evidence="2">The sequence shown here is derived from an EMBL/GenBank/DDBJ whole genome shotgun (WGS) entry which is preliminary data.</text>
</comment>
<feature type="compositionally biased region" description="Low complexity" evidence="1">
    <location>
        <begin position="157"/>
        <end position="183"/>
    </location>
</feature>
<reference evidence="2 3" key="1">
    <citation type="submission" date="2019-03" db="EMBL/GenBank/DDBJ databases">
        <title>Single cell metagenomics reveals metabolic interactions within the superorganism composed of flagellate Streblomastix strix and complex community of Bacteroidetes bacteria on its surface.</title>
        <authorList>
            <person name="Treitli S.C."/>
            <person name="Kolisko M."/>
            <person name="Husnik F."/>
            <person name="Keeling P."/>
            <person name="Hampl V."/>
        </authorList>
    </citation>
    <scope>NUCLEOTIDE SEQUENCE [LARGE SCALE GENOMIC DNA]</scope>
    <source>
        <strain evidence="2">ST1C</strain>
    </source>
</reference>
<organism evidence="2 3">
    <name type="scientific">Streblomastix strix</name>
    <dbReference type="NCBI Taxonomy" id="222440"/>
    <lineage>
        <taxon>Eukaryota</taxon>
        <taxon>Metamonada</taxon>
        <taxon>Preaxostyla</taxon>
        <taxon>Oxymonadida</taxon>
        <taxon>Streblomastigidae</taxon>
        <taxon>Streblomastix</taxon>
    </lineage>
</organism>
<dbReference type="AlphaFoldDB" id="A0A5J4R7Y8"/>
<feature type="non-terminal residue" evidence="2">
    <location>
        <position position="1"/>
    </location>
</feature>
<sequence length="256" mass="28641">DFKSNEALFDYKDGLLRDENQDELQATSEWIRSKEIKGGYRYSRTFNALYPKKSGLLNDGNQSDSLLDQYDIDLKLKDNGEYEQSSNCAQISSSIHTIITGIQSFLQFKPIQKSTTTLGSNKSKSNEKQTQHSSICSPNKLTTPEQIDSKTKNQSYKGGKQTQTKGKGNIKSPSSSSSSSPYSLQTQSNIYEDGWNTLMEFIKRQSEIITTFQGQIALFAENAMSAAKLHRKAEESAETLAKFRQTIIKIAGEAEI</sequence>
<proteinExistence type="predicted"/>
<gene>
    <name evidence="2" type="ORF">EZS28_053610</name>
</gene>
<feature type="region of interest" description="Disordered" evidence="1">
    <location>
        <begin position="116"/>
        <end position="184"/>
    </location>
</feature>
<dbReference type="EMBL" id="SNRW01043074">
    <property type="protein sequence ID" value="KAA6329424.1"/>
    <property type="molecule type" value="Genomic_DNA"/>
</dbReference>
<evidence type="ECO:0000313" key="3">
    <source>
        <dbReference type="Proteomes" id="UP000324800"/>
    </source>
</evidence>
<accession>A0A5J4R7Y8</accession>
<dbReference type="Proteomes" id="UP000324800">
    <property type="component" value="Unassembled WGS sequence"/>
</dbReference>
<feature type="non-terminal residue" evidence="2">
    <location>
        <position position="256"/>
    </location>
</feature>